<evidence type="ECO:0000313" key="3">
    <source>
        <dbReference type="EMBL" id="TCV12598.1"/>
    </source>
</evidence>
<reference evidence="3 4" key="1">
    <citation type="submission" date="2019-03" db="EMBL/GenBank/DDBJ databases">
        <title>Genomic Encyclopedia of Type Strains, Phase IV (KMG-IV): sequencing the most valuable type-strain genomes for metagenomic binning, comparative biology and taxonomic classification.</title>
        <authorList>
            <person name="Goeker M."/>
        </authorList>
    </citation>
    <scope>NUCLEOTIDE SEQUENCE [LARGE SCALE GENOMIC DNA]</scope>
    <source>
        <strain evidence="3 4">DSM 22362</strain>
    </source>
</reference>
<dbReference type="AlphaFoldDB" id="A0A4R3VXB8"/>
<protein>
    <submittedName>
        <fullName evidence="3">Fasciclin domain-containing protein</fullName>
    </submittedName>
</protein>
<dbReference type="InterPro" id="IPR000782">
    <property type="entry name" value="FAS1_domain"/>
</dbReference>
<evidence type="ECO:0000313" key="4">
    <source>
        <dbReference type="Proteomes" id="UP000295197"/>
    </source>
</evidence>
<dbReference type="PROSITE" id="PS51257">
    <property type="entry name" value="PROKAR_LIPOPROTEIN"/>
    <property type="match status" value="1"/>
</dbReference>
<proteinExistence type="predicted"/>
<evidence type="ECO:0000259" key="2">
    <source>
        <dbReference type="PROSITE" id="PS50213"/>
    </source>
</evidence>
<dbReference type="SUPFAM" id="SSF82153">
    <property type="entry name" value="FAS1 domain"/>
    <property type="match status" value="1"/>
</dbReference>
<feature type="domain" description="FAS1" evidence="2">
    <location>
        <begin position="37"/>
        <end position="133"/>
    </location>
</feature>
<sequence length="133" mass="14211">MKTKFYSMKGLLAAAVVGLSSMMLACSDDDDNNMIPNKTIVDVVVESSDFSTLESAVQKANLASTLSGNGPFTVFAPDNESFTASGVTSSVIESLSAACEFLSISNFSNANFLVFNPRMRESTRLHVSKLPIL</sequence>
<dbReference type="InterPro" id="IPR036378">
    <property type="entry name" value="FAS1_dom_sf"/>
</dbReference>
<gene>
    <name evidence="3" type="ORF">EDC17_102352</name>
</gene>
<dbReference type="Pfam" id="PF02469">
    <property type="entry name" value="Fasciclin"/>
    <property type="match status" value="1"/>
</dbReference>
<feature type="chain" id="PRO_5020198397" evidence="1">
    <location>
        <begin position="26"/>
        <end position="133"/>
    </location>
</feature>
<keyword evidence="4" id="KW-1185">Reference proteome</keyword>
<dbReference type="Proteomes" id="UP000295197">
    <property type="component" value="Unassembled WGS sequence"/>
</dbReference>
<organism evidence="3 4">
    <name type="scientific">Sphingobacterium alimentarium</name>
    <dbReference type="NCBI Taxonomy" id="797292"/>
    <lineage>
        <taxon>Bacteria</taxon>
        <taxon>Pseudomonadati</taxon>
        <taxon>Bacteroidota</taxon>
        <taxon>Sphingobacteriia</taxon>
        <taxon>Sphingobacteriales</taxon>
        <taxon>Sphingobacteriaceae</taxon>
        <taxon>Sphingobacterium</taxon>
    </lineage>
</organism>
<accession>A0A4R3VXB8</accession>
<dbReference type="Gene3D" id="2.30.180.10">
    <property type="entry name" value="FAS1 domain"/>
    <property type="match status" value="1"/>
</dbReference>
<feature type="signal peptide" evidence="1">
    <location>
        <begin position="1"/>
        <end position="25"/>
    </location>
</feature>
<comment type="caution">
    <text evidence="3">The sequence shown here is derived from an EMBL/GenBank/DDBJ whole genome shotgun (WGS) entry which is preliminary data.</text>
</comment>
<dbReference type="PROSITE" id="PS50213">
    <property type="entry name" value="FAS1"/>
    <property type="match status" value="1"/>
</dbReference>
<dbReference type="EMBL" id="SMBZ01000023">
    <property type="protein sequence ID" value="TCV12598.1"/>
    <property type="molecule type" value="Genomic_DNA"/>
</dbReference>
<name>A0A4R3VXB8_9SPHI</name>
<evidence type="ECO:0000256" key="1">
    <source>
        <dbReference type="SAM" id="SignalP"/>
    </source>
</evidence>
<keyword evidence="1" id="KW-0732">Signal</keyword>